<reference evidence="1 2" key="1">
    <citation type="submission" date="2018-09" db="EMBL/GenBank/DDBJ databases">
        <title>Genome sequencing of Nocardioides immobilis CCTCC AB 2017083 for comparison to Nocardioides silvaticus.</title>
        <authorList>
            <person name="Li C."/>
            <person name="Wang G."/>
        </authorList>
    </citation>
    <scope>NUCLEOTIDE SEQUENCE [LARGE SCALE GENOMIC DNA]</scope>
    <source>
        <strain evidence="1 2">CCTCC AB 2017083</strain>
    </source>
</reference>
<name>A0A417XZN8_9ACTN</name>
<dbReference type="EMBL" id="QXGH01000021">
    <property type="protein sequence ID" value="RHW25821.1"/>
    <property type="molecule type" value="Genomic_DNA"/>
</dbReference>
<sequence>MVDAPPDWAWGGWVLGDLADILRRACDVLGNATDIERVVVSPPSRPEEVPEIRVVVPSELGLLSIRRDLTQGEYPVQFFGRPTDNCWIAEVPGLRLFVAHAQGRSS</sequence>
<dbReference type="Proteomes" id="UP000283644">
    <property type="component" value="Unassembled WGS sequence"/>
</dbReference>
<protein>
    <submittedName>
        <fullName evidence="1">Uncharacterized protein</fullName>
    </submittedName>
</protein>
<comment type="caution">
    <text evidence="1">The sequence shown here is derived from an EMBL/GenBank/DDBJ whole genome shotgun (WGS) entry which is preliminary data.</text>
</comment>
<accession>A0A417XZN8</accession>
<proteinExistence type="predicted"/>
<evidence type="ECO:0000313" key="1">
    <source>
        <dbReference type="EMBL" id="RHW25821.1"/>
    </source>
</evidence>
<organism evidence="1 2">
    <name type="scientific">Nocardioides immobilis</name>
    <dbReference type="NCBI Taxonomy" id="2049295"/>
    <lineage>
        <taxon>Bacteria</taxon>
        <taxon>Bacillati</taxon>
        <taxon>Actinomycetota</taxon>
        <taxon>Actinomycetes</taxon>
        <taxon>Propionibacteriales</taxon>
        <taxon>Nocardioidaceae</taxon>
        <taxon>Nocardioides</taxon>
    </lineage>
</organism>
<dbReference type="AlphaFoldDB" id="A0A417XZN8"/>
<keyword evidence="2" id="KW-1185">Reference proteome</keyword>
<dbReference type="RefSeq" id="WP_118926523.1">
    <property type="nucleotide sequence ID" value="NZ_QXGH01000021.1"/>
</dbReference>
<gene>
    <name evidence="1" type="ORF">D0Z08_17445</name>
</gene>
<dbReference type="OrthoDB" id="3790736at2"/>
<evidence type="ECO:0000313" key="2">
    <source>
        <dbReference type="Proteomes" id="UP000283644"/>
    </source>
</evidence>